<dbReference type="OrthoDB" id="124164at2759"/>
<gene>
    <name evidence="2" type="ORF">PHPALM_3484</name>
</gene>
<dbReference type="EMBL" id="NCKW01001871">
    <property type="protein sequence ID" value="POM78928.1"/>
    <property type="molecule type" value="Genomic_DNA"/>
</dbReference>
<sequence length="189" mass="21628">MKDEKKNRRAKFADDAVMKRYPLNLTSNAIIRKVKMLHRLMEEHSVPNVEELKAINLKKKCVVLKFIGLPFQPMNVRQLLMALRDVLEALIAVHAINLMHRDLRWDNVLKYLDEQDKWFIIDVDEAALSPATKVGHLNADSHAPEILTSSHTVKVVIWSVGYLLKTSIIPYLPAELNTLKTLCLQQAPS</sequence>
<dbReference type="AlphaFoldDB" id="A0A2P4YM94"/>
<evidence type="ECO:0000259" key="1">
    <source>
        <dbReference type="PROSITE" id="PS50011"/>
    </source>
</evidence>
<protein>
    <submittedName>
        <fullName evidence="2">Serine/threonine protein kinase</fullName>
    </submittedName>
</protein>
<keyword evidence="3" id="KW-1185">Reference proteome</keyword>
<keyword evidence="2" id="KW-0723">Serine/threonine-protein kinase</keyword>
<dbReference type="SUPFAM" id="SSF56112">
    <property type="entry name" value="Protein kinase-like (PK-like)"/>
    <property type="match status" value="1"/>
</dbReference>
<dbReference type="PROSITE" id="PS50011">
    <property type="entry name" value="PROTEIN_KINASE_DOM"/>
    <property type="match status" value="1"/>
</dbReference>
<keyword evidence="2" id="KW-0418">Kinase</keyword>
<reference evidence="2 3" key="1">
    <citation type="journal article" date="2017" name="Genome Biol. Evol.">
        <title>Phytophthora megakarya and P. palmivora, closely related causal agents of cacao black pod rot, underwent increases in genome sizes and gene numbers by different mechanisms.</title>
        <authorList>
            <person name="Ali S.S."/>
            <person name="Shao J."/>
            <person name="Lary D.J."/>
            <person name="Kronmiller B."/>
            <person name="Shen D."/>
            <person name="Strem M.D."/>
            <person name="Amoako-Attah I."/>
            <person name="Akrofi A.Y."/>
            <person name="Begoude B.A."/>
            <person name="Ten Hoopen G.M."/>
            <person name="Coulibaly K."/>
            <person name="Kebe B.I."/>
            <person name="Melnick R.L."/>
            <person name="Guiltinan M.J."/>
            <person name="Tyler B.M."/>
            <person name="Meinhardt L.W."/>
            <person name="Bailey B.A."/>
        </authorList>
    </citation>
    <scope>NUCLEOTIDE SEQUENCE [LARGE SCALE GENOMIC DNA]</scope>
    <source>
        <strain evidence="3">sbr112.9</strain>
    </source>
</reference>
<keyword evidence="2" id="KW-0808">Transferase</keyword>
<dbReference type="Pfam" id="PF00069">
    <property type="entry name" value="Pkinase"/>
    <property type="match status" value="1"/>
</dbReference>
<dbReference type="GO" id="GO:0004674">
    <property type="term" value="F:protein serine/threonine kinase activity"/>
    <property type="evidence" value="ECO:0007669"/>
    <property type="project" value="UniProtKB-KW"/>
</dbReference>
<proteinExistence type="predicted"/>
<organism evidence="2 3">
    <name type="scientific">Phytophthora palmivora</name>
    <dbReference type="NCBI Taxonomy" id="4796"/>
    <lineage>
        <taxon>Eukaryota</taxon>
        <taxon>Sar</taxon>
        <taxon>Stramenopiles</taxon>
        <taxon>Oomycota</taxon>
        <taxon>Peronosporomycetes</taxon>
        <taxon>Peronosporales</taxon>
        <taxon>Peronosporaceae</taxon>
        <taxon>Phytophthora</taxon>
    </lineage>
</organism>
<evidence type="ECO:0000313" key="2">
    <source>
        <dbReference type="EMBL" id="POM78928.1"/>
    </source>
</evidence>
<name>A0A2P4YM94_9STRA</name>
<dbReference type="InterPro" id="IPR011009">
    <property type="entry name" value="Kinase-like_dom_sf"/>
</dbReference>
<dbReference type="Proteomes" id="UP000237271">
    <property type="component" value="Unassembled WGS sequence"/>
</dbReference>
<feature type="domain" description="Protein kinase" evidence="1">
    <location>
        <begin position="1"/>
        <end position="189"/>
    </location>
</feature>
<accession>A0A2P4YM94</accession>
<evidence type="ECO:0000313" key="3">
    <source>
        <dbReference type="Proteomes" id="UP000237271"/>
    </source>
</evidence>
<comment type="caution">
    <text evidence="2">The sequence shown here is derived from an EMBL/GenBank/DDBJ whole genome shotgun (WGS) entry which is preliminary data.</text>
</comment>
<dbReference type="InterPro" id="IPR000719">
    <property type="entry name" value="Prot_kinase_dom"/>
</dbReference>
<dbReference type="Gene3D" id="1.10.510.10">
    <property type="entry name" value="Transferase(Phosphotransferase) domain 1"/>
    <property type="match status" value="1"/>
</dbReference>
<dbReference type="GO" id="GO:0005524">
    <property type="term" value="F:ATP binding"/>
    <property type="evidence" value="ECO:0007669"/>
    <property type="project" value="InterPro"/>
</dbReference>